<evidence type="ECO:0000259" key="12">
    <source>
        <dbReference type="SMART" id="SM00543"/>
    </source>
</evidence>
<keyword evidence="14" id="KW-1185">Reference proteome</keyword>
<evidence type="ECO:0000256" key="9">
    <source>
        <dbReference type="ARBA" id="ARBA00023242"/>
    </source>
</evidence>
<evidence type="ECO:0000313" key="14">
    <source>
        <dbReference type="Proteomes" id="UP000001070"/>
    </source>
</evidence>
<evidence type="ECO:0000256" key="10">
    <source>
        <dbReference type="ARBA" id="ARBA00024736"/>
    </source>
</evidence>
<dbReference type="GO" id="GO:0006370">
    <property type="term" value="P:7-methylguanosine mRNA capping"/>
    <property type="evidence" value="ECO:0007669"/>
    <property type="project" value="UniProtKB-KW"/>
</dbReference>
<dbReference type="eggNOG" id="KOG1104">
    <property type="taxonomic scope" value="Eukaryota"/>
</dbReference>
<dbReference type="GO" id="GO:0031047">
    <property type="term" value="P:regulatory ncRNA-mediated gene silencing"/>
    <property type="evidence" value="ECO:0007669"/>
    <property type="project" value="UniProtKB-KW"/>
</dbReference>
<dbReference type="GO" id="GO:0008380">
    <property type="term" value="P:RNA splicing"/>
    <property type="evidence" value="ECO:0007669"/>
    <property type="project" value="UniProtKB-KW"/>
</dbReference>
<keyword evidence="5" id="KW-0507">mRNA processing</keyword>
<dbReference type="Proteomes" id="UP000001070">
    <property type="component" value="Unassembled WGS sequence"/>
</dbReference>
<dbReference type="GO" id="GO:0000184">
    <property type="term" value="P:nuclear-transcribed mRNA catabolic process, nonsense-mediated decay"/>
    <property type="evidence" value="ECO:0007669"/>
    <property type="project" value="TreeGrafter"/>
</dbReference>
<dbReference type="EMBL" id="CH916368">
    <property type="protein sequence ID" value="EDW03546.1"/>
    <property type="molecule type" value="Genomic_DNA"/>
</dbReference>
<evidence type="ECO:0000256" key="4">
    <source>
        <dbReference type="ARBA" id="ARBA00019879"/>
    </source>
</evidence>
<dbReference type="GO" id="GO:0006406">
    <property type="term" value="P:mRNA export from nucleus"/>
    <property type="evidence" value="ECO:0007669"/>
    <property type="project" value="InterPro"/>
</dbReference>
<dbReference type="InterPro" id="IPR015172">
    <property type="entry name" value="MIF4G-like_typ-1"/>
</dbReference>
<dbReference type="OrthoDB" id="10252707at2759"/>
<evidence type="ECO:0000256" key="6">
    <source>
        <dbReference type="ARBA" id="ARBA00023042"/>
    </source>
</evidence>
<dbReference type="Pfam" id="PF09088">
    <property type="entry name" value="MIF4G_like"/>
    <property type="match status" value="1"/>
</dbReference>
<dbReference type="InterPro" id="IPR003890">
    <property type="entry name" value="MIF4G-like_typ-3"/>
</dbReference>
<dbReference type="PhylomeDB" id="B4JE26"/>
<dbReference type="HOGENOM" id="CLU_013207_0_0_1"/>
<accession>B4JE26</accession>
<organism evidence="14">
    <name type="scientific">Drosophila grimshawi</name>
    <name type="common">Hawaiian fruit fly</name>
    <name type="synonym">Idiomyia grimshawi</name>
    <dbReference type="NCBI Taxonomy" id="7222"/>
    <lineage>
        <taxon>Eukaryota</taxon>
        <taxon>Metazoa</taxon>
        <taxon>Ecdysozoa</taxon>
        <taxon>Arthropoda</taxon>
        <taxon>Hexapoda</taxon>
        <taxon>Insecta</taxon>
        <taxon>Pterygota</taxon>
        <taxon>Neoptera</taxon>
        <taxon>Endopterygota</taxon>
        <taxon>Diptera</taxon>
        <taxon>Brachycera</taxon>
        <taxon>Muscomorpha</taxon>
        <taxon>Ephydroidea</taxon>
        <taxon>Drosophilidae</taxon>
        <taxon>Drosophila</taxon>
        <taxon>Hawaiian Drosophila</taxon>
    </lineage>
</organism>
<protein>
    <recommendedName>
        <fullName evidence="4">Nuclear cap-binding protein subunit 1</fullName>
    </recommendedName>
    <alternativeName>
        <fullName evidence="11">80 kDa nuclear cap-binding protein</fullName>
    </alternativeName>
</protein>
<evidence type="ECO:0000256" key="3">
    <source>
        <dbReference type="ARBA" id="ARBA00011361"/>
    </source>
</evidence>
<dbReference type="GO" id="GO:0005634">
    <property type="term" value="C:nucleus"/>
    <property type="evidence" value="ECO:0007669"/>
    <property type="project" value="UniProtKB-SubCell"/>
</dbReference>
<dbReference type="InterPro" id="IPR015174">
    <property type="entry name" value="MIF4G-like_typ-2"/>
</dbReference>
<proteinExistence type="inferred from homology"/>
<reference evidence="13 14" key="1">
    <citation type="journal article" date="2007" name="Nature">
        <title>Evolution of genes and genomes on the Drosophila phylogeny.</title>
        <authorList>
            <consortium name="Drosophila 12 Genomes Consortium"/>
            <person name="Clark A.G."/>
            <person name="Eisen M.B."/>
            <person name="Smith D.R."/>
            <person name="Bergman C.M."/>
            <person name="Oliver B."/>
            <person name="Markow T.A."/>
            <person name="Kaufman T.C."/>
            <person name="Kellis M."/>
            <person name="Gelbart W."/>
            <person name="Iyer V.N."/>
            <person name="Pollard D.A."/>
            <person name="Sackton T.B."/>
            <person name="Larracuente A.M."/>
            <person name="Singh N.D."/>
            <person name="Abad J.P."/>
            <person name="Abt D.N."/>
            <person name="Adryan B."/>
            <person name="Aguade M."/>
            <person name="Akashi H."/>
            <person name="Anderson W.W."/>
            <person name="Aquadro C.F."/>
            <person name="Ardell D.H."/>
            <person name="Arguello R."/>
            <person name="Artieri C.G."/>
            <person name="Barbash D.A."/>
            <person name="Barker D."/>
            <person name="Barsanti P."/>
            <person name="Batterham P."/>
            <person name="Batzoglou S."/>
            <person name="Begun D."/>
            <person name="Bhutkar A."/>
            <person name="Blanco E."/>
            <person name="Bosak S.A."/>
            <person name="Bradley R.K."/>
            <person name="Brand A.D."/>
            <person name="Brent M.R."/>
            <person name="Brooks A.N."/>
            <person name="Brown R.H."/>
            <person name="Butlin R.K."/>
            <person name="Caggese C."/>
            <person name="Calvi B.R."/>
            <person name="Bernardo de Carvalho A."/>
            <person name="Caspi A."/>
            <person name="Castrezana S."/>
            <person name="Celniker S.E."/>
            <person name="Chang J.L."/>
            <person name="Chapple C."/>
            <person name="Chatterji S."/>
            <person name="Chinwalla A."/>
            <person name="Civetta A."/>
            <person name="Clifton S.W."/>
            <person name="Comeron J.M."/>
            <person name="Costello J.C."/>
            <person name="Coyne J.A."/>
            <person name="Daub J."/>
            <person name="David R.G."/>
            <person name="Delcher A.L."/>
            <person name="Delehaunty K."/>
            <person name="Do C.B."/>
            <person name="Ebling H."/>
            <person name="Edwards K."/>
            <person name="Eickbush T."/>
            <person name="Evans J.D."/>
            <person name="Filipski A."/>
            <person name="Findeiss S."/>
            <person name="Freyhult E."/>
            <person name="Fulton L."/>
            <person name="Fulton R."/>
            <person name="Garcia A.C."/>
            <person name="Gardiner A."/>
            <person name="Garfield D.A."/>
            <person name="Garvin B.E."/>
            <person name="Gibson G."/>
            <person name="Gilbert D."/>
            <person name="Gnerre S."/>
            <person name="Godfrey J."/>
            <person name="Good R."/>
            <person name="Gotea V."/>
            <person name="Gravely B."/>
            <person name="Greenberg A.J."/>
            <person name="Griffiths-Jones S."/>
            <person name="Gross S."/>
            <person name="Guigo R."/>
            <person name="Gustafson E.A."/>
            <person name="Haerty W."/>
            <person name="Hahn M.W."/>
            <person name="Halligan D.L."/>
            <person name="Halpern A.L."/>
            <person name="Halter G.M."/>
            <person name="Han M.V."/>
            <person name="Heger A."/>
            <person name="Hillier L."/>
            <person name="Hinrichs A.S."/>
            <person name="Holmes I."/>
            <person name="Hoskins R.A."/>
            <person name="Hubisz M.J."/>
            <person name="Hultmark D."/>
            <person name="Huntley M.A."/>
            <person name="Jaffe D.B."/>
            <person name="Jagadeeshan S."/>
            <person name="Jeck W.R."/>
            <person name="Johnson J."/>
            <person name="Jones C.D."/>
            <person name="Jordan W.C."/>
            <person name="Karpen G.H."/>
            <person name="Kataoka E."/>
            <person name="Keightley P.D."/>
            <person name="Kheradpour P."/>
            <person name="Kirkness E.F."/>
            <person name="Koerich L.B."/>
            <person name="Kristiansen K."/>
            <person name="Kudrna D."/>
            <person name="Kulathinal R.J."/>
            <person name="Kumar S."/>
            <person name="Kwok R."/>
            <person name="Lander E."/>
            <person name="Langley C.H."/>
            <person name="Lapoint R."/>
            <person name="Lazzaro B.P."/>
            <person name="Lee S.J."/>
            <person name="Levesque L."/>
            <person name="Li R."/>
            <person name="Lin C.F."/>
            <person name="Lin M.F."/>
            <person name="Lindblad-Toh K."/>
            <person name="Llopart A."/>
            <person name="Long M."/>
            <person name="Low L."/>
            <person name="Lozovsky E."/>
            <person name="Lu J."/>
            <person name="Luo M."/>
            <person name="Machado C.A."/>
            <person name="Makalowski W."/>
            <person name="Marzo M."/>
            <person name="Matsuda M."/>
            <person name="Matzkin L."/>
            <person name="McAllister B."/>
            <person name="McBride C.S."/>
            <person name="McKernan B."/>
            <person name="McKernan K."/>
            <person name="Mendez-Lago M."/>
            <person name="Minx P."/>
            <person name="Mollenhauer M.U."/>
            <person name="Montooth K."/>
            <person name="Mount S.M."/>
            <person name="Mu X."/>
            <person name="Myers E."/>
            <person name="Negre B."/>
            <person name="Newfeld S."/>
            <person name="Nielsen R."/>
            <person name="Noor M.A."/>
            <person name="O'Grady P."/>
            <person name="Pachter L."/>
            <person name="Papaceit M."/>
            <person name="Parisi M.J."/>
            <person name="Parisi M."/>
            <person name="Parts L."/>
            <person name="Pedersen J.S."/>
            <person name="Pesole G."/>
            <person name="Phillippy A.M."/>
            <person name="Ponting C.P."/>
            <person name="Pop M."/>
            <person name="Porcelli D."/>
            <person name="Powell J.R."/>
            <person name="Prohaska S."/>
            <person name="Pruitt K."/>
            <person name="Puig M."/>
            <person name="Quesneville H."/>
            <person name="Ram K.R."/>
            <person name="Rand D."/>
            <person name="Rasmussen M.D."/>
            <person name="Reed L.K."/>
            <person name="Reenan R."/>
            <person name="Reily A."/>
            <person name="Remington K.A."/>
            <person name="Rieger T.T."/>
            <person name="Ritchie M.G."/>
            <person name="Robin C."/>
            <person name="Rogers Y.H."/>
            <person name="Rohde C."/>
            <person name="Rozas J."/>
            <person name="Rubenfield M.J."/>
            <person name="Ruiz A."/>
            <person name="Russo S."/>
            <person name="Salzberg S.L."/>
            <person name="Sanchez-Gracia A."/>
            <person name="Saranga D.J."/>
            <person name="Sato H."/>
            <person name="Schaeffer S.W."/>
            <person name="Schatz M.C."/>
            <person name="Schlenke T."/>
            <person name="Schwartz R."/>
            <person name="Segarra C."/>
            <person name="Singh R.S."/>
            <person name="Sirot L."/>
            <person name="Sirota M."/>
            <person name="Sisneros N.B."/>
            <person name="Smith C.D."/>
            <person name="Smith T.F."/>
            <person name="Spieth J."/>
            <person name="Stage D.E."/>
            <person name="Stark A."/>
            <person name="Stephan W."/>
            <person name="Strausberg R.L."/>
            <person name="Strempel S."/>
            <person name="Sturgill D."/>
            <person name="Sutton G."/>
            <person name="Sutton G.G."/>
            <person name="Tao W."/>
            <person name="Teichmann S."/>
            <person name="Tobari Y.N."/>
            <person name="Tomimura Y."/>
            <person name="Tsolas J.M."/>
            <person name="Valente V.L."/>
            <person name="Venter E."/>
            <person name="Venter J.C."/>
            <person name="Vicario S."/>
            <person name="Vieira F.G."/>
            <person name="Vilella A.J."/>
            <person name="Villasante A."/>
            <person name="Walenz B."/>
            <person name="Wang J."/>
            <person name="Wasserman M."/>
            <person name="Watts T."/>
            <person name="Wilson D."/>
            <person name="Wilson R.K."/>
            <person name="Wing R.A."/>
            <person name="Wolfner M.F."/>
            <person name="Wong A."/>
            <person name="Wong G.K."/>
            <person name="Wu C.I."/>
            <person name="Wu G."/>
            <person name="Yamamoto D."/>
            <person name="Yang H.P."/>
            <person name="Yang S.P."/>
            <person name="Yorke J.A."/>
            <person name="Yoshida K."/>
            <person name="Zdobnov E."/>
            <person name="Zhang P."/>
            <person name="Zhang Y."/>
            <person name="Zimin A.V."/>
            <person name="Baldwin J."/>
            <person name="Abdouelleil A."/>
            <person name="Abdulkadir J."/>
            <person name="Abebe A."/>
            <person name="Abera B."/>
            <person name="Abreu J."/>
            <person name="Acer S.C."/>
            <person name="Aftuck L."/>
            <person name="Alexander A."/>
            <person name="An P."/>
            <person name="Anderson E."/>
            <person name="Anderson S."/>
            <person name="Arachi H."/>
            <person name="Azer M."/>
            <person name="Bachantsang P."/>
            <person name="Barry A."/>
            <person name="Bayul T."/>
            <person name="Berlin A."/>
            <person name="Bessette D."/>
            <person name="Bloom T."/>
            <person name="Blye J."/>
            <person name="Boguslavskiy L."/>
            <person name="Bonnet C."/>
            <person name="Boukhgalter B."/>
            <person name="Bourzgui I."/>
            <person name="Brown A."/>
            <person name="Cahill P."/>
            <person name="Channer S."/>
            <person name="Cheshatsang Y."/>
            <person name="Chuda L."/>
            <person name="Citroen M."/>
            <person name="Collymore A."/>
            <person name="Cooke P."/>
            <person name="Costello M."/>
            <person name="D'Aco K."/>
            <person name="Daza R."/>
            <person name="De Haan G."/>
            <person name="DeGray S."/>
            <person name="DeMaso C."/>
            <person name="Dhargay N."/>
            <person name="Dooley K."/>
            <person name="Dooley E."/>
            <person name="Doricent M."/>
            <person name="Dorje P."/>
            <person name="Dorjee K."/>
            <person name="Dupes A."/>
            <person name="Elong R."/>
            <person name="Falk J."/>
            <person name="Farina A."/>
            <person name="Faro S."/>
            <person name="Ferguson D."/>
            <person name="Fisher S."/>
            <person name="Foley C.D."/>
            <person name="Franke A."/>
            <person name="Friedrich D."/>
            <person name="Gadbois L."/>
            <person name="Gearin G."/>
            <person name="Gearin C.R."/>
            <person name="Giannoukos G."/>
            <person name="Goode T."/>
            <person name="Graham J."/>
            <person name="Grandbois E."/>
            <person name="Grewal S."/>
            <person name="Gyaltsen K."/>
            <person name="Hafez N."/>
            <person name="Hagos B."/>
            <person name="Hall J."/>
            <person name="Henson C."/>
            <person name="Hollinger A."/>
            <person name="Honan T."/>
            <person name="Huard M.D."/>
            <person name="Hughes L."/>
            <person name="Hurhula B."/>
            <person name="Husby M.E."/>
            <person name="Kamat A."/>
            <person name="Kanga B."/>
            <person name="Kashin S."/>
            <person name="Khazanovich D."/>
            <person name="Kisner P."/>
            <person name="Lance K."/>
            <person name="Lara M."/>
            <person name="Lee W."/>
            <person name="Lennon N."/>
            <person name="Letendre F."/>
            <person name="LeVine R."/>
            <person name="Lipovsky A."/>
            <person name="Liu X."/>
            <person name="Liu J."/>
            <person name="Liu S."/>
            <person name="Lokyitsang T."/>
            <person name="Lokyitsang Y."/>
            <person name="Lubonja R."/>
            <person name="Lui A."/>
            <person name="MacDonald P."/>
            <person name="Magnisalis V."/>
            <person name="Maru K."/>
            <person name="Matthews C."/>
            <person name="McCusker W."/>
            <person name="McDonough S."/>
            <person name="Mehta T."/>
            <person name="Meldrim J."/>
            <person name="Meneus L."/>
            <person name="Mihai O."/>
            <person name="Mihalev A."/>
            <person name="Mihova T."/>
            <person name="Mittelman R."/>
            <person name="Mlenga V."/>
            <person name="Montmayeur A."/>
            <person name="Mulrain L."/>
            <person name="Navidi A."/>
            <person name="Naylor J."/>
            <person name="Negash T."/>
            <person name="Nguyen T."/>
            <person name="Nguyen N."/>
            <person name="Nicol R."/>
            <person name="Norbu C."/>
            <person name="Norbu N."/>
            <person name="Novod N."/>
            <person name="O'Neill B."/>
            <person name="Osman S."/>
            <person name="Markiewicz E."/>
            <person name="Oyono O.L."/>
            <person name="Patti C."/>
            <person name="Phunkhang P."/>
            <person name="Pierre F."/>
            <person name="Priest M."/>
            <person name="Raghuraman S."/>
            <person name="Rege F."/>
            <person name="Reyes R."/>
            <person name="Rise C."/>
            <person name="Rogov P."/>
            <person name="Ross K."/>
            <person name="Ryan E."/>
            <person name="Settipalli S."/>
            <person name="Shea T."/>
            <person name="Sherpa N."/>
            <person name="Shi L."/>
            <person name="Shih D."/>
            <person name="Sparrow T."/>
            <person name="Spaulding J."/>
            <person name="Stalker J."/>
            <person name="Stange-Thomann N."/>
            <person name="Stavropoulos S."/>
            <person name="Stone C."/>
            <person name="Strader C."/>
            <person name="Tesfaye S."/>
            <person name="Thomson T."/>
            <person name="Thoulutsang Y."/>
            <person name="Thoulutsang D."/>
            <person name="Topham K."/>
            <person name="Topping I."/>
            <person name="Tsamla T."/>
            <person name="Vassiliev H."/>
            <person name="Vo A."/>
            <person name="Wangchuk T."/>
            <person name="Wangdi T."/>
            <person name="Weiand M."/>
            <person name="Wilkinson J."/>
            <person name="Wilson A."/>
            <person name="Yadav S."/>
            <person name="Young G."/>
            <person name="Yu Q."/>
            <person name="Zembek L."/>
            <person name="Zhong D."/>
            <person name="Zimmer A."/>
            <person name="Zwirko Z."/>
            <person name="Jaffe D.B."/>
            <person name="Alvarez P."/>
            <person name="Brockman W."/>
            <person name="Butler J."/>
            <person name="Chin C."/>
            <person name="Gnerre S."/>
            <person name="Grabherr M."/>
            <person name="Kleber M."/>
            <person name="Mauceli E."/>
            <person name="MacCallum I."/>
        </authorList>
    </citation>
    <scope>NUCLEOTIDE SEQUENCE [LARGE SCALE GENOMIC DNA]</scope>
    <source>
        <strain evidence="14">Tucson 15287-2541.00</strain>
    </source>
</reference>
<feature type="domain" description="MIF4G" evidence="12">
    <location>
        <begin position="37"/>
        <end position="253"/>
    </location>
</feature>
<dbReference type="InterPro" id="IPR016024">
    <property type="entry name" value="ARM-type_fold"/>
</dbReference>
<dbReference type="KEGG" id="dgr:6562089"/>
<evidence type="ECO:0000256" key="1">
    <source>
        <dbReference type="ARBA" id="ARBA00004123"/>
    </source>
</evidence>
<dbReference type="InParanoid" id="B4JE26"/>
<dbReference type="InterPro" id="IPR027159">
    <property type="entry name" value="CBP80"/>
</dbReference>
<dbReference type="Pfam" id="PF09090">
    <property type="entry name" value="MIF4G_like_2"/>
    <property type="match status" value="1"/>
</dbReference>
<comment type="subcellular location">
    <subcellularLocation>
        <location evidence="1">Nucleus</location>
    </subcellularLocation>
</comment>
<dbReference type="GO" id="GO:0005846">
    <property type="term" value="C:nuclear cap binding complex"/>
    <property type="evidence" value="ECO:0007669"/>
    <property type="project" value="InterPro"/>
</dbReference>
<dbReference type="PANTHER" id="PTHR12412">
    <property type="entry name" value="CAP BINDING PROTEIN"/>
    <property type="match status" value="1"/>
</dbReference>
<evidence type="ECO:0000313" key="13">
    <source>
        <dbReference type="EMBL" id="EDW03546.1"/>
    </source>
</evidence>
<comment type="function">
    <text evidence="10">Component of the cap-binding complex (CBC), which binds cotranscriptionally to the 5'-cap of pre-mRNAs and is involved in various processes such as pre-mRNA splicing and RNA-mediated gene silencing (RNAi). The CBC complex is involved in miRNA-mediated RNA interference via its interaction with Ars2 and is required for primary microRNAs (miRNAs) processing. Also involved in innate immunity via the short interfering RNAs (siRNAs) processing machinery by restricting the viral RNA production. In the CBC complex, Cbp80 does not bind directly capped RNAs (m7GpppG-capped RNA) but is required to stabilize the movement of the N-terminal loop of Cbp20 and lock the CBC into a high affinity cap-binding state with the cap structure.</text>
</comment>
<evidence type="ECO:0000256" key="7">
    <source>
        <dbReference type="ARBA" id="ARBA00023158"/>
    </source>
</evidence>
<keyword evidence="9" id="KW-0539">Nucleus</keyword>
<evidence type="ECO:0000256" key="11">
    <source>
        <dbReference type="ARBA" id="ARBA00030965"/>
    </source>
</evidence>
<name>B4JE26_DROGR</name>
<dbReference type="PANTHER" id="PTHR12412:SF2">
    <property type="entry name" value="NUCLEAR CAP-BINDING PROTEIN SUBUNIT 1"/>
    <property type="match status" value="1"/>
</dbReference>
<dbReference type="SMART" id="SM00543">
    <property type="entry name" value="MIF4G"/>
    <property type="match status" value="1"/>
</dbReference>
<keyword evidence="8" id="KW-0508">mRNA splicing</keyword>
<evidence type="ECO:0000256" key="8">
    <source>
        <dbReference type="ARBA" id="ARBA00023187"/>
    </source>
</evidence>
<gene>
    <name evidence="13" type="primary">Dgri\GH11294</name>
    <name evidence="13" type="ORF">Dgri_GH11294</name>
</gene>
<keyword evidence="7" id="KW-0943">RNA-mediated gene silencing</keyword>
<evidence type="ECO:0000256" key="5">
    <source>
        <dbReference type="ARBA" id="ARBA00022664"/>
    </source>
</evidence>
<sequence length="743" mass="86949">MDQNRRGRENSPNECEYMEMVQRPNKLLRRSDNKEVLSAVKVLMEKLSDHSTVSIQQRIEDLSRFVGDQFDVCRKEIIPILIECIDKRPMQSATYATFIGLINVRHYEFGGECLNGLHRQLLKSLQTAQWSRALSLLLLLADLVNANVLTAGSMLQLLGTLASVCEEEESPQQRRDFYGYMVLRTLPLIGRELYEKKETELQALLNRLLLSVKKQRSATVGVRLLLIWRNNKMPQHEYLQLLWQQILQLQRDNWTEQHLQRPYLTFDETLCTALQHRLPDLELPPDERALNLPYPRPWLIFRLFKVSDCLPSEQMPGELDIGRHIIELHILEILELWHLNVKNCADQLLEFCLAKPTVAMEHLIVEVLVGEMLRLPCSLYLTINYGSIIIELCRLRPNKFPRIVAHASYILFKHLEFMSVSSIDCFVNWFSHHLSNFRFEWIWQDWESCTRLPDMHPSAMFIRELLKKCLRLSYYQRILQMMPKSFQALMPVIPNSNYKYLNELLPGSMLAKALLEVIRAKCTPEQLGGLMEATTELDDELKVNVLMQTFLHLGCKTFTHINSMFSKFNSVLKMLASSDANQLSMLRALFEVWANNEQYKVVLADKLMKMQVVSTKVIVNWIFDAALKQELAKMYMWELLNLTVRFTKTHLRTCKEDREASMQNLLVHIVVSCVRVLSEHQATVQDVDTDYWYNWVQGRFQALLFKYIDDVRAISSKLRQIASELEHCKRLLNMIEDYLAYIQ</sequence>
<dbReference type="Pfam" id="PF02854">
    <property type="entry name" value="MIF4G"/>
    <property type="match status" value="1"/>
</dbReference>
<dbReference type="SUPFAM" id="SSF48371">
    <property type="entry name" value="ARM repeat"/>
    <property type="match status" value="3"/>
</dbReference>
<comment type="subunit">
    <text evidence="3">Component of the nuclear cap-binding complex (CBC), a heterodimer composed of Cbp80 and Cbp20 that interacts with m7GpppG-capped RNA.</text>
</comment>
<dbReference type="Gene3D" id="1.25.40.180">
    <property type="match status" value="3"/>
</dbReference>
<dbReference type="AlphaFoldDB" id="B4JE26"/>
<keyword evidence="6" id="KW-0506">mRNA capping</keyword>
<comment type="similarity">
    <text evidence="2">Belongs to the NCBP1 family.</text>
</comment>
<dbReference type="SMR" id="B4JE26"/>
<dbReference type="STRING" id="7222.B4JE26"/>
<evidence type="ECO:0000256" key="2">
    <source>
        <dbReference type="ARBA" id="ARBA00007413"/>
    </source>
</evidence>
<dbReference type="GO" id="GO:0000339">
    <property type="term" value="F:RNA cap binding"/>
    <property type="evidence" value="ECO:0007669"/>
    <property type="project" value="InterPro"/>
</dbReference>
<dbReference type="GO" id="GO:0003729">
    <property type="term" value="F:mRNA binding"/>
    <property type="evidence" value="ECO:0007669"/>
    <property type="project" value="TreeGrafter"/>
</dbReference>